<evidence type="ECO:0000313" key="2">
    <source>
        <dbReference type="Proteomes" id="UP001385951"/>
    </source>
</evidence>
<organism evidence="1 2">
    <name type="scientific">Cerrena zonata</name>
    <dbReference type="NCBI Taxonomy" id="2478898"/>
    <lineage>
        <taxon>Eukaryota</taxon>
        <taxon>Fungi</taxon>
        <taxon>Dikarya</taxon>
        <taxon>Basidiomycota</taxon>
        <taxon>Agaricomycotina</taxon>
        <taxon>Agaricomycetes</taxon>
        <taxon>Polyporales</taxon>
        <taxon>Cerrenaceae</taxon>
        <taxon>Cerrena</taxon>
    </lineage>
</organism>
<reference evidence="1 2" key="1">
    <citation type="submission" date="2022-09" db="EMBL/GenBank/DDBJ databases">
        <authorList>
            <person name="Palmer J.M."/>
        </authorList>
    </citation>
    <scope>NUCLEOTIDE SEQUENCE [LARGE SCALE GENOMIC DNA]</scope>
    <source>
        <strain evidence="1 2">DSM 7382</strain>
    </source>
</reference>
<sequence>MADVVNLIDGIIGSNGDLCLDSFSIVFLGLAHDDDEFVDVLGAFSIGDLEGDLVGG</sequence>
<protein>
    <submittedName>
        <fullName evidence="1">Uncharacterized protein</fullName>
    </submittedName>
</protein>
<gene>
    <name evidence="1" type="ORF">QCA50_012883</name>
</gene>
<dbReference type="AlphaFoldDB" id="A0AAW0FX69"/>
<evidence type="ECO:0000313" key="1">
    <source>
        <dbReference type="EMBL" id="KAK7683912.1"/>
    </source>
</evidence>
<keyword evidence="2" id="KW-1185">Reference proteome</keyword>
<name>A0AAW0FX69_9APHY</name>
<comment type="caution">
    <text evidence="1">The sequence shown here is derived from an EMBL/GenBank/DDBJ whole genome shotgun (WGS) entry which is preliminary data.</text>
</comment>
<dbReference type="Proteomes" id="UP001385951">
    <property type="component" value="Unassembled WGS sequence"/>
</dbReference>
<proteinExistence type="predicted"/>
<accession>A0AAW0FX69</accession>
<dbReference type="EMBL" id="JASBNA010000028">
    <property type="protein sequence ID" value="KAK7683912.1"/>
    <property type="molecule type" value="Genomic_DNA"/>
</dbReference>